<name>A0A7G2C7I0_9TRYP</name>
<dbReference type="VEuPathDB" id="TriTrypDB:ADEAN_000321600"/>
<evidence type="ECO:0000313" key="2">
    <source>
        <dbReference type="Proteomes" id="UP000515908"/>
    </source>
</evidence>
<dbReference type="Proteomes" id="UP000515908">
    <property type="component" value="Chromosome 05"/>
</dbReference>
<reference evidence="1 2" key="1">
    <citation type="submission" date="2020-08" db="EMBL/GenBank/DDBJ databases">
        <authorList>
            <person name="Newling K."/>
            <person name="Davey J."/>
            <person name="Forrester S."/>
        </authorList>
    </citation>
    <scope>NUCLEOTIDE SEQUENCE [LARGE SCALE GENOMIC DNA]</scope>
    <source>
        <strain evidence="2">Crithidia deanei Carvalho (ATCC PRA-265)</strain>
    </source>
</reference>
<sequence>MQLSIENDGLKKRIADDVLKQRLTTRVEVAQEKMRSAINVRRAGRRRLETLESQMMELNDDLYFRQRCDAAVFPRRDVTLVLLFVNGVEYPLSDSVEEFVMNVYQQVTLAVCQQYKGFRVLSKCGLDVFVFQDPLMALQFSKNCEEQLIKLEWPQRAQMNPLFRSVEYDETNGRALNPVEDASQSTSTSYGGLLLTHGKVTGPKKKPLYRGPRIHCCLYACTPEVEVNPSTGRTFLYGKEVQSAISVLLRYAAVGEIIVNEAWIQLVQNQQRFKNFASESEDVKKEKADVSSGQGKADEKNANRKYADILRKILSAEDWEVLVVPAEWNTIKAVLLPASLKERRVVPHQYLLPCKKYLHQMLPPVKHVIQYFSKVLKGSLLDPQQLYHYHTNASNSTTLMSTSQFSKSQTSQSGRKRVAKFVELTDEEKKQQQALVDEHATKLLDYFKMKQEKESVMEFYRKVELNCAELEKQIMSSEDRFVASKRRPLNPSETAYVCTIDTGDDRMWKSILF</sequence>
<dbReference type="Gene3D" id="3.30.70.1230">
    <property type="entry name" value="Nucleotide cyclase"/>
    <property type="match status" value="1"/>
</dbReference>
<keyword evidence="2" id="KW-1185">Reference proteome</keyword>
<evidence type="ECO:0000313" key="1">
    <source>
        <dbReference type="EMBL" id="CAD2215758.1"/>
    </source>
</evidence>
<dbReference type="AlphaFoldDB" id="A0A7G2C7I0"/>
<dbReference type="InterPro" id="IPR029787">
    <property type="entry name" value="Nucleotide_cyclase"/>
</dbReference>
<dbReference type="EMBL" id="LR877149">
    <property type="protein sequence ID" value="CAD2215758.1"/>
    <property type="molecule type" value="Genomic_DNA"/>
</dbReference>
<proteinExistence type="predicted"/>
<accession>A0A7G2C7I0</accession>
<protein>
    <submittedName>
        <fullName evidence="1">Uncharacterized protein</fullName>
    </submittedName>
</protein>
<gene>
    <name evidence="1" type="ORF">ADEAN_000321600</name>
</gene>
<organism evidence="1 2">
    <name type="scientific">Angomonas deanei</name>
    <dbReference type="NCBI Taxonomy" id="59799"/>
    <lineage>
        <taxon>Eukaryota</taxon>
        <taxon>Discoba</taxon>
        <taxon>Euglenozoa</taxon>
        <taxon>Kinetoplastea</taxon>
        <taxon>Metakinetoplastina</taxon>
        <taxon>Trypanosomatida</taxon>
        <taxon>Trypanosomatidae</taxon>
        <taxon>Strigomonadinae</taxon>
        <taxon>Angomonas</taxon>
    </lineage>
</organism>